<dbReference type="Proteomes" id="UP001168877">
    <property type="component" value="Unassembled WGS sequence"/>
</dbReference>
<gene>
    <name evidence="1" type="ORF">LWI29_005155</name>
</gene>
<name>A0AA39S2M5_ACESA</name>
<comment type="caution">
    <text evidence="1">The sequence shown here is derived from an EMBL/GenBank/DDBJ whole genome shotgun (WGS) entry which is preliminary data.</text>
</comment>
<sequence>MSLLVFRWEWHLASMPNAVEIFSSGTLTTDRVVIFIPKIVNKTIATCVLLLSLGSSCRPGKTLSSKKEDRLVSLKTEDLRLDKLDGTTADLDQTFAFLTVSDGYGSLPAAKHCTNLAEGGANVAAIADDVFVIRLATVLGFSPKF</sequence>
<dbReference type="AlphaFoldDB" id="A0AA39S2M5"/>
<keyword evidence="2" id="KW-1185">Reference proteome</keyword>
<evidence type="ECO:0000313" key="1">
    <source>
        <dbReference type="EMBL" id="KAK0583924.1"/>
    </source>
</evidence>
<proteinExistence type="predicted"/>
<accession>A0AA39S2M5</accession>
<dbReference type="EMBL" id="JAUESC010000383">
    <property type="protein sequence ID" value="KAK0583924.1"/>
    <property type="molecule type" value="Genomic_DNA"/>
</dbReference>
<reference evidence="1" key="2">
    <citation type="submission" date="2023-06" db="EMBL/GenBank/DDBJ databases">
        <authorList>
            <person name="Swenson N.G."/>
            <person name="Wegrzyn J.L."/>
            <person name="Mcevoy S.L."/>
        </authorList>
    </citation>
    <scope>NUCLEOTIDE SEQUENCE</scope>
    <source>
        <strain evidence="1">NS2018</strain>
        <tissue evidence="1">Leaf</tissue>
    </source>
</reference>
<protein>
    <submittedName>
        <fullName evidence="1">Uncharacterized protein</fullName>
    </submittedName>
</protein>
<reference evidence="1" key="1">
    <citation type="journal article" date="2022" name="Plant J.">
        <title>Strategies of tolerance reflected in two North American maple genomes.</title>
        <authorList>
            <person name="McEvoy S.L."/>
            <person name="Sezen U.U."/>
            <person name="Trouern-Trend A."/>
            <person name="McMahon S.M."/>
            <person name="Schaberg P.G."/>
            <person name="Yang J."/>
            <person name="Wegrzyn J.L."/>
            <person name="Swenson N.G."/>
        </authorList>
    </citation>
    <scope>NUCLEOTIDE SEQUENCE</scope>
    <source>
        <strain evidence="1">NS2018</strain>
    </source>
</reference>
<organism evidence="1 2">
    <name type="scientific">Acer saccharum</name>
    <name type="common">Sugar maple</name>
    <dbReference type="NCBI Taxonomy" id="4024"/>
    <lineage>
        <taxon>Eukaryota</taxon>
        <taxon>Viridiplantae</taxon>
        <taxon>Streptophyta</taxon>
        <taxon>Embryophyta</taxon>
        <taxon>Tracheophyta</taxon>
        <taxon>Spermatophyta</taxon>
        <taxon>Magnoliopsida</taxon>
        <taxon>eudicotyledons</taxon>
        <taxon>Gunneridae</taxon>
        <taxon>Pentapetalae</taxon>
        <taxon>rosids</taxon>
        <taxon>malvids</taxon>
        <taxon>Sapindales</taxon>
        <taxon>Sapindaceae</taxon>
        <taxon>Hippocastanoideae</taxon>
        <taxon>Acereae</taxon>
        <taxon>Acer</taxon>
    </lineage>
</organism>
<evidence type="ECO:0000313" key="2">
    <source>
        <dbReference type="Proteomes" id="UP001168877"/>
    </source>
</evidence>